<organism evidence="2 3">
    <name type="scientific">Helianthus annuus</name>
    <name type="common">Common sunflower</name>
    <dbReference type="NCBI Taxonomy" id="4232"/>
    <lineage>
        <taxon>Eukaryota</taxon>
        <taxon>Viridiplantae</taxon>
        <taxon>Streptophyta</taxon>
        <taxon>Embryophyta</taxon>
        <taxon>Tracheophyta</taxon>
        <taxon>Spermatophyta</taxon>
        <taxon>Magnoliopsida</taxon>
        <taxon>eudicotyledons</taxon>
        <taxon>Gunneridae</taxon>
        <taxon>Pentapetalae</taxon>
        <taxon>asterids</taxon>
        <taxon>campanulids</taxon>
        <taxon>Asterales</taxon>
        <taxon>Asteraceae</taxon>
        <taxon>Asteroideae</taxon>
        <taxon>Heliantheae alliance</taxon>
        <taxon>Heliantheae</taxon>
        <taxon>Helianthus</taxon>
    </lineage>
</organism>
<gene>
    <name evidence="2" type="ORF">HanXRQr2_Chr14g0637031</name>
</gene>
<keyword evidence="1" id="KW-0472">Membrane</keyword>
<dbReference type="AlphaFoldDB" id="A0A9K3E9K7"/>
<proteinExistence type="predicted"/>
<dbReference type="Proteomes" id="UP000215914">
    <property type="component" value="Unassembled WGS sequence"/>
</dbReference>
<evidence type="ECO:0000313" key="2">
    <source>
        <dbReference type="EMBL" id="KAF5768486.1"/>
    </source>
</evidence>
<reference evidence="2" key="1">
    <citation type="journal article" date="2017" name="Nature">
        <title>The sunflower genome provides insights into oil metabolism, flowering and Asterid evolution.</title>
        <authorList>
            <person name="Badouin H."/>
            <person name="Gouzy J."/>
            <person name="Grassa C.J."/>
            <person name="Murat F."/>
            <person name="Staton S.E."/>
            <person name="Cottret L."/>
            <person name="Lelandais-Briere C."/>
            <person name="Owens G.L."/>
            <person name="Carrere S."/>
            <person name="Mayjonade B."/>
            <person name="Legrand L."/>
            <person name="Gill N."/>
            <person name="Kane N.C."/>
            <person name="Bowers J.E."/>
            <person name="Hubner S."/>
            <person name="Bellec A."/>
            <person name="Berard A."/>
            <person name="Berges H."/>
            <person name="Blanchet N."/>
            <person name="Boniface M.C."/>
            <person name="Brunel D."/>
            <person name="Catrice O."/>
            <person name="Chaidir N."/>
            <person name="Claudel C."/>
            <person name="Donnadieu C."/>
            <person name="Faraut T."/>
            <person name="Fievet G."/>
            <person name="Helmstetter N."/>
            <person name="King M."/>
            <person name="Knapp S.J."/>
            <person name="Lai Z."/>
            <person name="Le Paslier M.C."/>
            <person name="Lippi Y."/>
            <person name="Lorenzon L."/>
            <person name="Mandel J.R."/>
            <person name="Marage G."/>
            <person name="Marchand G."/>
            <person name="Marquand E."/>
            <person name="Bret-Mestries E."/>
            <person name="Morien E."/>
            <person name="Nambeesan S."/>
            <person name="Nguyen T."/>
            <person name="Pegot-Espagnet P."/>
            <person name="Pouilly N."/>
            <person name="Raftis F."/>
            <person name="Sallet E."/>
            <person name="Schiex T."/>
            <person name="Thomas J."/>
            <person name="Vandecasteele C."/>
            <person name="Vares D."/>
            <person name="Vear F."/>
            <person name="Vautrin S."/>
            <person name="Crespi M."/>
            <person name="Mangin B."/>
            <person name="Burke J.M."/>
            <person name="Salse J."/>
            <person name="Munos S."/>
            <person name="Vincourt P."/>
            <person name="Rieseberg L.H."/>
            <person name="Langlade N.B."/>
        </authorList>
    </citation>
    <scope>NUCLEOTIDE SEQUENCE</scope>
    <source>
        <tissue evidence="2">Leaves</tissue>
    </source>
</reference>
<reference evidence="2" key="2">
    <citation type="submission" date="2020-06" db="EMBL/GenBank/DDBJ databases">
        <title>Helianthus annuus Genome sequencing and assembly Release 2.</title>
        <authorList>
            <person name="Gouzy J."/>
            <person name="Langlade N."/>
            <person name="Munos S."/>
        </authorList>
    </citation>
    <scope>NUCLEOTIDE SEQUENCE</scope>
    <source>
        <tissue evidence="2">Leaves</tissue>
    </source>
</reference>
<keyword evidence="1" id="KW-1133">Transmembrane helix</keyword>
<dbReference type="Gramene" id="mRNA:HanXRQr2_Chr14g0637031">
    <property type="protein sequence ID" value="CDS:HanXRQr2_Chr14g0637031.1"/>
    <property type="gene ID" value="HanXRQr2_Chr14g0637031"/>
</dbReference>
<keyword evidence="3" id="KW-1185">Reference proteome</keyword>
<name>A0A9K3E9K7_HELAN</name>
<dbReference type="EMBL" id="MNCJ02000329">
    <property type="protein sequence ID" value="KAF5768486.1"/>
    <property type="molecule type" value="Genomic_DNA"/>
</dbReference>
<feature type="transmembrane region" description="Helical" evidence="1">
    <location>
        <begin position="45"/>
        <end position="62"/>
    </location>
</feature>
<feature type="transmembrane region" description="Helical" evidence="1">
    <location>
        <begin position="9"/>
        <end position="30"/>
    </location>
</feature>
<accession>A0A9K3E9K7</accession>
<evidence type="ECO:0000256" key="1">
    <source>
        <dbReference type="SAM" id="Phobius"/>
    </source>
</evidence>
<keyword evidence="1" id="KW-0812">Transmembrane</keyword>
<evidence type="ECO:0000313" key="3">
    <source>
        <dbReference type="Proteomes" id="UP000215914"/>
    </source>
</evidence>
<sequence>MRMDQDKEAWVRSSCMVLAIMVSKCLNFPLKSFFLRFEIRHQMEVFLAACCMICLLTEGFRVRRAPGVSLR</sequence>
<comment type="caution">
    <text evidence="2">The sequence shown here is derived from an EMBL/GenBank/DDBJ whole genome shotgun (WGS) entry which is preliminary data.</text>
</comment>
<protein>
    <submittedName>
        <fullName evidence="2">Uncharacterized protein</fullName>
    </submittedName>
</protein>